<proteinExistence type="predicted"/>
<reference evidence="2 3" key="1">
    <citation type="submission" date="2020-04" db="EMBL/GenBank/DDBJ databases">
        <title>MicrobeNet Type strains.</title>
        <authorList>
            <person name="Nicholson A.C."/>
        </authorList>
    </citation>
    <scope>NUCLEOTIDE SEQUENCE [LARGE SCALE GENOMIC DNA]</scope>
    <source>
        <strain evidence="2 3">DSM 45078</strain>
    </source>
</reference>
<organism evidence="2 3">
    <name type="scientific">Nocardia speluncae</name>
    <dbReference type="NCBI Taxonomy" id="419477"/>
    <lineage>
        <taxon>Bacteria</taxon>
        <taxon>Bacillati</taxon>
        <taxon>Actinomycetota</taxon>
        <taxon>Actinomycetes</taxon>
        <taxon>Mycobacteriales</taxon>
        <taxon>Nocardiaceae</taxon>
        <taxon>Nocardia</taxon>
    </lineage>
</organism>
<comment type="caution">
    <text evidence="2">The sequence shown here is derived from an EMBL/GenBank/DDBJ whole genome shotgun (WGS) entry which is preliminary data.</text>
</comment>
<sequence>MEYDPDRARGAALDLDALADRLDATLRTEWPLLNAPPAGSDEVSVEAAQTLRRVGESYSVSGDLAVVELRKLAATVRAQADGVLAMELSNADGFTAPVRTG</sequence>
<name>A0A846X778_9NOCA</name>
<dbReference type="RefSeq" id="WP_068035322.1">
    <property type="nucleotide sequence ID" value="NZ_JAAXOO010000001.1"/>
</dbReference>
<protein>
    <submittedName>
        <fullName evidence="2">PE family protein</fullName>
    </submittedName>
</protein>
<evidence type="ECO:0000313" key="3">
    <source>
        <dbReference type="Proteomes" id="UP000565715"/>
    </source>
</evidence>
<dbReference type="EMBL" id="JAAXOO010000001">
    <property type="protein sequence ID" value="NKY31768.1"/>
    <property type="molecule type" value="Genomic_DNA"/>
</dbReference>
<accession>A0A846X778</accession>
<evidence type="ECO:0000313" key="2">
    <source>
        <dbReference type="EMBL" id="NKY31768.1"/>
    </source>
</evidence>
<evidence type="ECO:0000259" key="1">
    <source>
        <dbReference type="Pfam" id="PF00934"/>
    </source>
</evidence>
<dbReference type="InterPro" id="IPR000084">
    <property type="entry name" value="PE-PGRS_N"/>
</dbReference>
<dbReference type="Gene3D" id="1.10.287.850">
    <property type="entry name" value="HP0062-like domain"/>
    <property type="match status" value="1"/>
</dbReference>
<dbReference type="Proteomes" id="UP000565715">
    <property type="component" value="Unassembled WGS sequence"/>
</dbReference>
<feature type="domain" description="PE" evidence="1">
    <location>
        <begin position="2"/>
        <end position="89"/>
    </location>
</feature>
<gene>
    <name evidence="2" type="ORF">HGA13_01580</name>
</gene>
<dbReference type="AlphaFoldDB" id="A0A846X778"/>
<keyword evidence="3" id="KW-1185">Reference proteome</keyword>
<dbReference type="Pfam" id="PF00934">
    <property type="entry name" value="PE"/>
    <property type="match status" value="1"/>
</dbReference>